<dbReference type="InterPro" id="IPR008927">
    <property type="entry name" value="6-PGluconate_DH-like_C_sf"/>
</dbReference>
<evidence type="ECO:0000256" key="4">
    <source>
        <dbReference type="ARBA" id="ARBA00023002"/>
    </source>
</evidence>
<feature type="binding site" evidence="13">
    <location>
        <position position="110"/>
    </location>
    <ligand>
        <name>sn-glycerol 3-phosphate</name>
        <dbReference type="ChEBI" id="CHEBI:57597"/>
    </ligand>
</feature>
<dbReference type="SUPFAM" id="SSF51735">
    <property type="entry name" value="NAD(P)-binding Rossmann-fold domains"/>
    <property type="match status" value="1"/>
</dbReference>
<dbReference type="Gene3D" id="1.10.1040.10">
    <property type="entry name" value="N-(1-d-carboxylethyl)-l-norvaline Dehydrogenase, domain 2"/>
    <property type="match status" value="1"/>
</dbReference>
<comment type="subcellular location">
    <subcellularLocation>
        <location evidence="13">Cytoplasm</location>
    </subcellularLocation>
</comment>
<dbReference type="GO" id="GO:0046168">
    <property type="term" value="P:glycerol-3-phosphate catabolic process"/>
    <property type="evidence" value="ECO:0007669"/>
    <property type="project" value="InterPro"/>
</dbReference>
<dbReference type="GO" id="GO:0005829">
    <property type="term" value="C:cytosol"/>
    <property type="evidence" value="ECO:0007669"/>
    <property type="project" value="TreeGrafter"/>
</dbReference>
<feature type="binding site" evidence="13">
    <location>
        <position position="257"/>
    </location>
    <ligand>
        <name>NADPH</name>
        <dbReference type="ChEBI" id="CHEBI:57783"/>
    </ligand>
</feature>
<feature type="binding site" evidence="13">
    <location>
        <position position="257"/>
    </location>
    <ligand>
        <name>sn-glycerol 3-phosphate</name>
        <dbReference type="ChEBI" id="CHEBI:57597"/>
    </ligand>
</feature>
<dbReference type="InterPro" id="IPR006168">
    <property type="entry name" value="G3P_DH_NAD-dep"/>
</dbReference>
<feature type="binding site" evidence="13">
    <location>
        <position position="281"/>
    </location>
    <ligand>
        <name>NADPH</name>
        <dbReference type="ChEBI" id="CHEBI:57783"/>
    </ligand>
</feature>
<evidence type="ECO:0000256" key="10">
    <source>
        <dbReference type="ARBA" id="ARBA00066687"/>
    </source>
</evidence>
<evidence type="ECO:0000313" key="20">
    <source>
        <dbReference type="EMBL" id="CBL24132.1"/>
    </source>
</evidence>
<keyword evidence="21" id="KW-1185">Reference proteome</keyword>
<comment type="similarity">
    <text evidence="1 13 17">Belongs to the NAD-dependent glycerol-3-phosphate dehydrogenase family.</text>
</comment>
<dbReference type="EC" id="1.1.1.94" evidence="10 13"/>
<dbReference type="PATRIC" id="fig|657314.3.peg.2748"/>
<keyword evidence="13" id="KW-0547">Nucleotide-binding</keyword>
<feature type="binding site" evidence="16">
    <location>
        <position position="257"/>
    </location>
    <ligand>
        <name>NAD(+)</name>
        <dbReference type="ChEBI" id="CHEBI:57540"/>
    </ligand>
</feature>
<dbReference type="AlphaFoldDB" id="D4LTM4"/>
<comment type="function">
    <text evidence="13">Catalyzes the reduction of the glycolytic intermediate dihydroxyacetone phosphate (DHAP) to sn-glycerol 3-phosphate (G3P), the key precursor for phospholipid synthesis.</text>
</comment>
<evidence type="ECO:0000256" key="14">
    <source>
        <dbReference type="PIRSR" id="PIRSR000114-1"/>
    </source>
</evidence>
<name>D4LTM4_9FIRM</name>
<comment type="catalytic activity">
    <reaction evidence="9">
        <text>sn-glycerol 3-phosphate + NADP(+) = dihydroxyacetone phosphate + NADPH + H(+)</text>
        <dbReference type="Rhea" id="RHEA:11096"/>
        <dbReference type="ChEBI" id="CHEBI:15378"/>
        <dbReference type="ChEBI" id="CHEBI:57597"/>
        <dbReference type="ChEBI" id="CHEBI:57642"/>
        <dbReference type="ChEBI" id="CHEBI:57783"/>
        <dbReference type="ChEBI" id="CHEBI:58349"/>
        <dbReference type="EC" id="1.1.1.94"/>
    </reaction>
    <physiologicalReaction direction="right-to-left" evidence="9">
        <dbReference type="Rhea" id="RHEA:11098"/>
    </physiologicalReaction>
</comment>
<dbReference type="NCBIfam" id="NF000941">
    <property type="entry name" value="PRK00094.1-3"/>
    <property type="match status" value="1"/>
</dbReference>
<keyword evidence="5 13" id="KW-0520">NAD</keyword>
<evidence type="ECO:0000256" key="12">
    <source>
        <dbReference type="ARBA" id="ARBA00080511"/>
    </source>
</evidence>
<sequence>MVGKMAKVNVLGAGSWGTALSLLLHKNGHQVKLWSALENEVKMLNEKREHESKLPGVRIPEEVEITTDLEGCLRDVDVAVLAVPSPFTRSTAKQMAPFVKEGQIIVNVAKGVEEDTLMTLSDIISEEIPAANVCVLSGPSHAEEVGRGLPTTCVVSAAKRETAEYLQGIFMSPVFRVYTTPDILGVELGGALKNVIALAAGTADGLGYGDNTKAALITRGIAEIARLGTKMGASQETFYGLSGMGDLIVTCASVHSRNRKAGYLMGKGYTMQQAMDEVKMVVEGVYSAKAAKSLAEKYDVDMPIIMEVNKVLFEDKPAADAVRDLMIRDKKVETPMLPW</sequence>
<feature type="active site" description="Proton acceptor" evidence="13 14">
    <location>
        <position position="193"/>
    </location>
</feature>
<dbReference type="NCBIfam" id="NF000942">
    <property type="entry name" value="PRK00094.1-4"/>
    <property type="match status" value="1"/>
</dbReference>
<feature type="binding site" evidence="13">
    <location>
        <position position="283"/>
    </location>
    <ligand>
        <name>NADPH</name>
        <dbReference type="ChEBI" id="CHEBI:57783"/>
    </ligand>
</feature>
<feature type="binding site" evidence="13">
    <location>
        <position position="193"/>
    </location>
    <ligand>
        <name>sn-glycerol 3-phosphate</name>
        <dbReference type="ChEBI" id="CHEBI:57597"/>
    </ligand>
</feature>
<feature type="binding site" evidence="13">
    <location>
        <position position="142"/>
    </location>
    <ligand>
        <name>NADPH</name>
        <dbReference type="ChEBI" id="CHEBI:57783"/>
    </ligand>
</feature>
<comment type="pathway">
    <text evidence="13">Membrane lipid metabolism; glycerophospholipid metabolism.</text>
</comment>
<dbReference type="InterPro" id="IPR013328">
    <property type="entry name" value="6PGD_dom2"/>
</dbReference>
<organism evidence="20 21">
    <name type="scientific">Blautia obeum A2-162</name>
    <dbReference type="NCBI Taxonomy" id="657314"/>
    <lineage>
        <taxon>Bacteria</taxon>
        <taxon>Bacillati</taxon>
        <taxon>Bacillota</taxon>
        <taxon>Clostridia</taxon>
        <taxon>Lachnospirales</taxon>
        <taxon>Lachnospiraceae</taxon>
        <taxon>Blautia</taxon>
    </lineage>
</organism>
<evidence type="ECO:0000256" key="11">
    <source>
        <dbReference type="ARBA" id="ARBA00069372"/>
    </source>
</evidence>
<evidence type="ECO:0000256" key="8">
    <source>
        <dbReference type="ARBA" id="ARBA00023264"/>
    </source>
</evidence>
<evidence type="ECO:0000313" key="21">
    <source>
        <dbReference type="Proteomes" id="UP000008955"/>
    </source>
</evidence>
<keyword evidence="3 13" id="KW-0521">NADP</keyword>
<dbReference type="PIRSF" id="PIRSF000114">
    <property type="entry name" value="Glycerol-3-P_dh"/>
    <property type="match status" value="1"/>
</dbReference>
<feature type="binding site" evidence="16">
    <location>
        <position position="87"/>
    </location>
    <ligand>
        <name>NAD(+)</name>
        <dbReference type="ChEBI" id="CHEBI:57540"/>
    </ligand>
</feature>
<feature type="binding site" evidence="13">
    <location>
        <position position="140"/>
    </location>
    <ligand>
        <name>sn-glycerol 3-phosphate</name>
        <dbReference type="ChEBI" id="CHEBI:57597"/>
    </ligand>
</feature>
<comment type="catalytic activity">
    <reaction evidence="13">
        <text>sn-glycerol 3-phosphate + NAD(+) = dihydroxyacetone phosphate + NADH + H(+)</text>
        <dbReference type="Rhea" id="RHEA:11092"/>
        <dbReference type="ChEBI" id="CHEBI:15378"/>
        <dbReference type="ChEBI" id="CHEBI:57540"/>
        <dbReference type="ChEBI" id="CHEBI:57597"/>
        <dbReference type="ChEBI" id="CHEBI:57642"/>
        <dbReference type="ChEBI" id="CHEBI:57945"/>
        <dbReference type="EC" id="1.1.1.94"/>
    </reaction>
</comment>
<keyword evidence="13" id="KW-0963">Cytoplasm</keyword>
<reference evidence="20 21" key="1">
    <citation type="submission" date="2010-03" db="EMBL/GenBank/DDBJ databases">
        <title>The genome sequence of Ruminococcus obeum A2-162.</title>
        <authorList>
            <consortium name="metaHIT consortium -- http://www.metahit.eu/"/>
            <person name="Pajon A."/>
            <person name="Turner K."/>
            <person name="Parkhill J."/>
            <person name="Duncan S."/>
            <person name="Flint H."/>
        </authorList>
    </citation>
    <scope>NUCLEOTIDE SEQUENCE [LARGE SCALE GENOMIC DNA]</scope>
    <source>
        <strain evidence="20 21">A2-162</strain>
    </source>
</reference>
<keyword evidence="4 13" id="KW-0560">Oxidoreductase</keyword>
<feature type="binding site" evidence="15">
    <location>
        <begin position="257"/>
        <end position="258"/>
    </location>
    <ligand>
        <name>substrate</name>
    </ligand>
</feature>
<dbReference type="FunFam" id="1.10.1040.10:FF:000001">
    <property type="entry name" value="Glycerol-3-phosphate dehydrogenase [NAD(P)+]"/>
    <property type="match status" value="1"/>
</dbReference>
<reference evidence="20 21" key="2">
    <citation type="submission" date="2010-03" db="EMBL/GenBank/DDBJ databases">
        <authorList>
            <person name="Pajon A."/>
        </authorList>
    </citation>
    <scope>NUCLEOTIDE SEQUENCE [LARGE SCALE GENOMIC DNA]</scope>
    <source>
        <strain evidence="20 21">A2-162</strain>
    </source>
</reference>
<dbReference type="Proteomes" id="UP000008955">
    <property type="component" value="Chromosome"/>
</dbReference>
<dbReference type="GO" id="GO:0005975">
    <property type="term" value="P:carbohydrate metabolic process"/>
    <property type="evidence" value="ECO:0007669"/>
    <property type="project" value="InterPro"/>
</dbReference>
<keyword evidence="2 13" id="KW-0444">Lipid biosynthesis</keyword>
<dbReference type="GO" id="GO:0008654">
    <property type="term" value="P:phospholipid biosynthetic process"/>
    <property type="evidence" value="ECO:0007669"/>
    <property type="project" value="UniProtKB-KW"/>
</dbReference>
<dbReference type="UniPathway" id="UPA00940"/>
<accession>D4LTM4</accession>
<dbReference type="SUPFAM" id="SSF48179">
    <property type="entry name" value="6-phosphogluconate dehydrogenase C-terminal domain-like"/>
    <property type="match status" value="1"/>
</dbReference>
<comment type="caution">
    <text evidence="13">Lacks conserved residue(s) required for the propagation of feature annotation.</text>
</comment>
<dbReference type="InterPro" id="IPR036291">
    <property type="entry name" value="NAD(P)-bd_dom_sf"/>
</dbReference>
<feature type="binding site" evidence="13">
    <location>
        <position position="16"/>
    </location>
    <ligand>
        <name>NADPH</name>
        <dbReference type="ChEBI" id="CHEBI:57783"/>
    </ligand>
</feature>
<dbReference type="Gene3D" id="3.40.50.720">
    <property type="entry name" value="NAD(P)-binding Rossmann-like Domain"/>
    <property type="match status" value="1"/>
</dbReference>
<evidence type="ECO:0000256" key="17">
    <source>
        <dbReference type="RuleBase" id="RU000437"/>
    </source>
</evidence>
<gene>
    <name evidence="13" type="primary">gpsA</name>
    <name evidence="20" type="ORF">CK5_28760</name>
</gene>
<dbReference type="GO" id="GO:0006650">
    <property type="term" value="P:glycerophospholipid metabolic process"/>
    <property type="evidence" value="ECO:0007669"/>
    <property type="project" value="UniProtKB-UniRule"/>
</dbReference>
<evidence type="ECO:0000256" key="3">
    <source>
        <dbReference type="ARBA" id="ARBA00022857"/>
    </source>
</evidence>
<keyword evidence="7 13" id="KW-0594">Phospholipid biosynthesis</keyword>
<proteinExistence type="inferred from homology"/>
<dbReference type="GO" id="GO:0141153">
    <property type="term" value="F:glycerol-3-phosphate dehydrogenase (NADP+) activity"/>
    <property type="evidence" value="ECO:0007669"/>
    <property type="project" value="RHEA"/>
</dbReference>
<feature type="binding site" evidence="13">
    <location>
        <position position="138"/>
    </location>
    <ligand>
        <name>sn-glycerol 3-phosphate</name>
        <dbReference type="ChEBI" id="CHEBI:57597"/>
    </ligand>
</feature>
<evidence type="ECO:0000256" key="2">
    <source>
        <dbReference type="ARBA" id="ARBA00022516"/>
    </source>
</evidence>
<evidence type="ECO:0000256" key="13">
    <source>
        <dbReference type="HAMAP-Rule" id="MF_00394"/>
    </source>
</evidence>
<evidence type="ECO:0000256" key="6">
    <source>
        <dbReference type="ARBA" id="ARBA00023098"/>
    </source>
</evidence>
<keyword evidence="6 13" id="KW-0443">Lipid metabolism</keyword>
<feature type="binding site" evidence="13">
    <location>
        <position position="110"/>
    </location>
    <ligand>
        <name>NADPH</name>
        <dbReference type="ChEBI" id="CHEBI:57783"/>
    </ligand>
</feature>
<keyword evidence="8 13" id="KW-1208">Phospholipid metabolism</keyword>
<dbReference type="NCBIfam" id="NF000940">
    <property type="entry name" value="PRK00094.1-2"/>
    <property type="match status" value="1"/>
</dbReference>
<dbReference type="EMBL" id="FP929054">
    <property type="protein sequence ID" value="CBL24132.1"/>
    <property type="molecule type" value="Genomic_DNA"/>
</dbReference>
<feature type="binding site" evidence="13">
    <location>
        <position position="15"/>
    </location>
    <ligand>
        <name>NADPH</name>
        <dbReference type="ChEBI" id="CHEBI:57783"/>
    </ligand>
</feature>
<dbReference type="PANTHER" id="PTHR11728:SF1">
    <property type="entry name" value="GLYCEROL-3-PHOSPHATE DEHYDROGENASE [NAD(+)] 2, CHLOROPLASTIC"/>
    <property type="match status" value="1"/>
</dbReference>
<evidence type="ECO:0000256" key="16">
    <source>
        <dbReference type="PIRSR" id="PIRSR000114-3"/>
    </source>
</evidence>
<protein>
    <recommendedName>
        <fullName evidence="11 13">Glycerol-3-phosphate dehydrogenase [NAD(P)+]</fullName>
        <ecNumber evidence="10 13">1.1.1.94</ecNumber>
    </recommendedName>
    <alternativeName>
        <fullName evidence="13">NAD(P)(+)-dependent glycerol-3-phosphate dehydrogenase</fullName>
    </alternativeName>
    <alternativeName>
        <fullName evidence="12 13">NAD(P)H-dependent dihydroxyacetone-phosphate reductase</fullName>
    </alternativeName>
</protein>
<evidence type="ECO:0000259" key="19">
    <source>
        <dbReference type="Pfam" id="PF07479"/>
    </source>
</evidence>
<feature type="binding site" evidence="13">
    <location>
        <position position="246"/>
    </location>
    <ligand>
        <name>sn-glycerol 3-phosphate</name>
        <dbReference type="ChEBI" id="CHEBI:57597"/>
    </ligand>
</feature>
<dbReference type="HAMAP" id="MF_00394">
    <property type="entry name" value="NAD_Glyc3P_dehydrog"/>
    <property type="match status" value="1"/>
</dbReference>
<evidence type="ECO:0000256" key="15">
    <source>
        <dbReference type="PIRSR" id="PIRSR000114-2"/>
    </source>
</evidence>
<dbReference type="Pfam" id="PF07479">
    <property type="entry name" value="NAD_Gly3P_dh_C"/>
    <property type="match status" value="1"/>
</dbReference>
<feature type="binding site" evidence="13">
    <location>
        <position position="256"/>
    </location>
    <ligand>
        <name>sn-glycerol 3-phosphate</name>
        <dbReference type="ChEBI" id="CHEBI:57597"/>
    </ligand>
</feature>
<evidence type="ECO:0000256" key="7">
    <source>
        <dbReference type="ARBA" id="ARBA00023209"/>
    </source>
</evidence>
<evidence type="ECO:0000256" key="5">
    <source>
        <dbReference type="ARBA" id="ARBA00023027"/>
    </source>
</evidence>
<evidence type="ECO:0000256" key="9">
    <source>
        <dbReference type="ARBA" id="ARBA00052716"/>
    </source>
</evidence>
<dbReference type="InterPro" id="IPR011128">
    <property type="entry name" value="G3P_DH_NAD-dep_N"/>
</dbReference>
<feature type="binding site" evidence="13">
    <location>
        <position position="258"/>
    </location>
    <ligand>
        <name>sn-glycerol 3-phosphate</name>
        <dbReference type="ChEBI" id="CHEBI:57597"/>
    </ligand>
</feature>
<dbReference type="PANTHER" id="PTHR11728">
    <property type="entry name" value="GLYCEROL-3-PHOSPHATE DEHYDROGENASE"/>
    <property type="match status" value="1"/>
</dbReference>
<dbReference type="KEGG" id="rob:CK5_28760"/>
<evidence type="ECO:0000256" key="1">
    <source>
        <dbReference type="ARBA" id="ARBA00011009"/>
    </source>
</evidence>
<feature type="binding site" evidence="16">
    <location>
        <begin position="12"/>
        <end position="17"/>
    </location>
    <ligand>
        <name>NAD(+)</name>
        <dbReference type="ChEBI" id="CHEBI:57540"/>
    </ligand>
</feature>
<feature type="domain" description="Glycerol-3-phosphate dehydrogenase NAD-dependent N-terminal" evidence="18">
    <location>
        <begin position="7"/>
        <end position="162"/>
    </location>
</feature>
<dbReference type="InterPro" id="IPR006109">
    <property type="entry name" value="G3P_DH_NAD-dep_C"/>
</dbReference>
<dbReference type="Pfam" id="PF01210">
    <property type="entry name" value="NAD_Gly3P_dh_N"/>
    <property type="match status" value="1"/>
</dbReference>
<dbReference type="GO" id="GO:0051287">
    <property type="term" value="F:NAD binding"/>
    <property type="evidence" value="ECO:0007669"/>
    <property type="project" value="InterPro"/>
</dbReference>
<dbReference type="GO" id="GO:0046167">
    <property type="term" value="P:glycerol-3-phosphate biosynthetic process"/>
    <property type="evidence" value="ECO:0007669"/>
    <property type="project" value="UniProtKB-UniRule"/>
</dbReference>
<dbReference type="HOGENOM" id="CLU_033449_0_2_9"/>
<dbReference type="FunFam" id="3.40.50.720:FF:000019">
    <property type="entry name" value="Glycerol-3-phosphate dehydrogenase [NAD(P)+]"/>
    <property type="match status" value="1"/>
</dbReference>
<feature type="binding site" evidence="15">
    <location>
        <position position="110"/>
    </location>
    <ligand>
        <name>substrate</name>
    </ligand>
</feature>
<evidence type="ECO:0000259" key="18">
    <source>
        <dbReference type="Pfam" id="PF01210"/>
    </source>
</evidence>
<feature type="domain" description="Glycerol-3-phosphate dehydrogenase NAD-dependent C-terminal" evidence="19">
    <location>
        <begin position="182"/>
        <end position="322"/>
    </location>
</feature>
<dbReference type="PRINTS" id="PR00077">
    <property type="entry name" value="GPDHDRGNASE"/>
</dbReference>
<feature type="binding site" evidence="16">
    <location>
        <position position="142"/>
    </location>
    <ligand>
        <name>NAD(+)</name>
        <dbReference type="ChEBI" id="CHEBI:57540"/>
    </ligand>
</feature>
<dbReference type="GO" id="GO:0141152">
    <property type="term" value="F:glycerol-3-phosphate dehydrogenase (NAD+) activity"/>
    <property type="evidence" value="ECO:0007669"/>
    <property type="project" value="RHEA"/>
</dbReference>